<dbReference type="EnsemblPlants" id="Pp3c21_2590V3.1">
    <property type="protein sequence ID" value="PAC:32915648.CDS.1"/>
    <property type="gene ID" value="Pp3c21_2590"/>
</dbReference>
<reference evidence="2 5" key="2">
    <citation type="journal article" date="2018" name="Plant J.">
        <title>The Physcomitrella patens chromosome-scale assembly reveals moss genome structure and evolution.</title>
        <authorList>
            <person name="Lang D."/>
            <person name="Ullrich K.K."/>
            <person name="Murat F."/>
            <person name="Fuchs J."/>
            <person name="Jenkins J."/>
            <person name="Haas F.B."/>
            <person name="Piednoel M."/>
            <person name="Gundlach H."/>
            <person name="Van Bel M."/>
            <person name="Meyberg R."/>
            <person name="Vives C."/>
            <person name="Morata J."/>
            <person name="Symeonidi A."/>
            <person name="Hiss M."/>
            <person name="Muchero W."/>
            <person name="Kamisugi Y."/>
            <person name="Saleh O."/>
            <person name="Blanc G."/>
            <person name="Decker E.L."/>
            <person name="van Gessel N."/>
            <person name="Grimwood J."/>
            <person name="Hayes R.D."/>
            <person name="Graham S.W."/>
            <person name="Gunter L.E."/>
            <person name="McDaniel S.F."/>
            <person name="Hoernstein S.N.W."/>
            <person name="Larsson A."/>
            <person name="Li F.W."/>
            <person name="Perroud P.F."/>
            <person name="Phillips J."/>
            <person name="Ranjan P."/>
            <person name="Rokshar D.S."/>
            <person name="Rothfels C.J."/>
            <person name="Schneider L."/>
            <person name="Shu S."/>
            <person name="Stevenson D.W."/>
            <person name="Thummler F."/>
            <person name="Tillich M."/>
            <person name="Villarreal Aguilar J.C."/>
            <person name="Widiez T."/>
            <person name="Wong G.K."/>
            <person name="Wymore A."/>
            <person name="Zhang Y."/>
            <person name="Zimmer A.D."/>
            <person name="Quatrano R.S."/>
            <person name="Mayer K.F.X."/>
            <person name="Goodstein D."/>
            <person name="Casacuberta J.M."/>
            <person name="Vandepoele K."/>
            <person name="Reski R."/>
            <person name="Cuming A.C."/>
            <person name="Tuskan G.A."/>
            <person name="Maumus F."/>
            <person name="Salse J."/>
            <person name="Schmutz J."/>
            <person name="Rensing S.A."/>
        </authorList>
    </citation>
    <scope>NUCLEOTIDE SEQUENCE [LARGE SCALE GENOMIC DNA]</scope>
    <source>
        <strain evidence="4 5">cv. Gransden 2004</strain>
    </source>
</reference>
<evidence type="ECO:0000256" key="1">
    <source>
        <dbReference type="SAM" id="MobiDB-lite"/>
    </source>
</evidence>
<dbReference type="PaxDb" id="3218-PP1S408_14V6.1"/>
<feature type="region of interest" description="Disordered" evidence="1">
    <location>
        <begin position="14"/>
        <end position="67"/>
    </location>
</feature>
<dbReference type="InParanoid" id="A0A2K1IQG9"/>
<gene>
    <name evidence="2" type="ORF">PHYPA_025644</name>
    <name evidence="3" type="ORF">PHYPA_025645</name>
</gene>
<organism evidence="2">
    <name type="scientific">Physcomitrium patens</name>
    <name type="common">Spreading-leaved earth moss</name>
    <name type="synonym">Physcomitrella patens</name>
    <dbReference type="NCBI Taxonomy" id="3218"/>
    <lineage>
        <taxon>Eukaryota</taxon>
        <taxon>Viridiplantae</taxon>
        <taxon>Streptophyta</taxon>
        <taxon>Embryophyta</taxon>
        <taxon>Bryophyta</taxon>
        <taxon>Bryophytina</taxon>
        <taxon>Bryopsida</taxon>
        <taxon>Funariidae</taxon>
        <taxon>Funariales</taxon>
        <taxon>Funariaceae</taxon>
        <taxon>Physcomitrium</taxon>
    </lineage>
</organism>
<dbReference type="Proteomes" id="UP000006727">
    <property type="component" value="Chromosome 21"/>
</dbReference>
<keyword evidence="5" id="KW-1185">Reference proteome</keyword>
<proteinExistence type="predicted"/>
<feature type="compositionally biased region" description="Gly residues" evidence="1">
    <location>
        <begin position="30"/>
        <end position="45"/>
    </location>
</feature>
<dbReference type="Gramene" id="Pp3c21_2590V3.1">
    <property type="protein sequence ID" value="PAC:32915648.CDS.1"/>
    <property type="gene ID" value="Pp3c21_2590"/>
</dbReference>
<feature type="region of interest" description="Disordered" evidence="1">
    <location>
        <begin position="79"/>
        <end position="114"/>
    </location>
</feature>
<dbReference type="Gramene" id="Pp3c21_2590V3.2">
    <property type="protein sequence ID" value="PAC:32915649.CDS.1"/>
    <property type="gene ID" value="Pp3c21_2590"/>
</dbReference>
<reference evidence="4" key="3">
    <citation type="submission" date="2020-12" db="UniProtKB">
        <authorList>
            <consortium name="EnsemblPlants"/>
        </authorList>
    </citation>
    <scope>IDENTIFICATION</scope>
</reference>
<dbReference type="EnsemblPlants" id="Pp3c21_2590V3.2">
    <property type="protein sequence ID" value="PAC:32915649.CDS.1"/>
    <property type="gene ID" value="Pp3c21_2590"/>
</dbReference>
<dbReference type="Gramene" id="Pp3c21_2521V3.1">
    <property type="protein sequence ID" value="PAC:32916892.CDS.1"/>
    <property type="gene ID" value="Pp3c21_2521"/>
</dbReference>
<feature type="compositionally biased region" description="Basic and acidic residues" evidence="1">
    <location>
        <begin position="79"/>
        <end position="92"/>
    </location>
</feature>
<dbReference type="EMBL" id="ABEU02000021">
    <property type="protein sequence ID" value="PNR31524.1"/>
    <property type="molecule type" value="Genomic_DNA"/>
</dbReference>
<dbReference type="EnsemblPlants" id="Pp3c21_2521V3.1">
    <property type="protein sequence ID" value="PAC:32916892.CDS.1"/>
    <property type="gene ID" value="Pp3c21_2521"/>
</dbReference>
<dbReference type="AlphaFoldDB" id="A0A2K1IQG9"/>
<evidence type="ECO:0000313" key="4">
    <source>
        <dbReference type="EnsemblPlants" id="PAC:32915648.CDS.1"/>
    </source>
</evidence>
<accession>A0A2K1IQG9</accession>
<feature type="compositionally biased region" description="Basic and acidic residues" evidence="1">
    <location>
        <begin position="105"/>
        <end position="114"/>
    </location>
</feature>
<name>A0A2K1IQG9_PHYPA</name>
<evidence type="ECO:0000313" key="3">
    <source>
        <dbReference type="EMBL" id="PNR31524.1"/>
    </source>
</evidence>
<dbReference type="EMBL" id="ABEU02000021">
    <property type="protein sequence ID" value="PNR31523.1"/>
    <property type="molecule type" value="Genomic_DNA"/>
</dbReference>
<evidence type="ECO:0000313" key="2">
    <source>
        <dbReference type="EMBL" id="PNR31523.1"/>
    </source>
</evidence>
<reference evidence="2 5" key="1">
    <citation type="journal article" date="2008" name="Science">
        <title>The Physcomitrella genome reveals evolutionary insights into the conquest of land by plants.</title>
        <authorList>
            <person name="Rensing S."/>
            <person name="Lang D."/>
            <person name="Zimmer A."/>
            <person name="Terry A."/>
            <person name="Salamov A."/>
            <person name="Shapiro H."/>
            <person name="Nishiyama T."/>
            <person name="Perroud P.-F."/>
            <person name="Lindquist E."/>
            <person name="Kamisugi Y."/>
            <person name="Tanahashi T."/>
            <person name="Sakakibara K."/>
            <person name="Fujita T."/>
            <person name="Oishi K."/>
            <person name="Shin-I T."/>
            <person name="Kuroki Y."/>
            <person name="Toyoda A."/>
            <person name="Suzuki Y."/>
            <person name="Hashimoto A."/>
            <person name="Yamaguchi K."/>
            <person name="Sugano A."/>
            <person name="Kohara Y."/>
            <person name="Fujiyama A."/>
            <person name="Anterola A."/>
            <person name="Aoki S."/>
            <person name="Ashton N."/>
            <person name="Barbazuk W.B."/>
            <person name="Barker E."/>
            <person name="Bennetzen J."/>
            <person name="Bezanilla M."/>
            <person name="Blankenship R."/>
            <person name="Cho S.H."/>
            <person name="Dutcher S."/>
            <person name="Estelle M."/>
            <person name="Fawcett J.A."/>
            <person name="Gundlach H."/>
            <person name="Hanada K."/>
            <person name="Heyl A."/>
            <person name="Hicks K.A."/>
            <person name="Hugh J."/>
            <person name="Lohr M."/>
            <person name="Mayer K."/>
            <person name="Melkozernov A."/>
            <person name="Murata T."/>
            <person name="Nelson D."/>
            <person name="Pils B."/>
            <person name="Prigge M."/>
            <person name="Reiss B."/>
            <person name="Renner T."/>
            <person name="Rombauts S."/>
            <person name="Rushton P."/>
            <person name="Sanderfoot A."/>
            <person name="Schween G."/>
            <person name="Shiu S.-H."/>
            <person name="Stueber K."/>
            <person name="Theodoulou F.L."/>
            <person name="Tu H."/>
            <person name="Van de Peer Y."/>
            <person name="Verrier P.J."/>
            <person name="Waters E."/>
            <person name="Wood A."/>
            <person name="Yang L."/>
            <person name="Cove D."/>
            <person name="Cuming A."/>
            <person name="Hasebe M."/>
            <person name="Lucas S."/>
            <person name="Mishler D.B."/>
            <person name="Reski R."/>
            <person name="Grigoriev I."/>
            <person name="Quatrano R.S."/>
            <person name="Boore J.L."/>
        </authorList>
    </citation>
    <scope>NUCLEOTIDE SEQUENCE [LARGE SCALE GENOMIC DNA]</scope>
    <source>
        <strain evidence="4 5">cv. Gransden 2004</strain>
    </source>
</reference>
<protein>
    <submittedName>
        <fullName evidence="2 4">Uncharacterized protein</fullName>
    </submittedName>
</protein>
<evidence type="ECO:0000313" key="5">
    <source>
        <dbReference type="Proteomes" id="UP000006727"/>
    </source>
</evidence>
<sequence>MAPLAFVSGRSIVVSQKSHRRNGGMASASPGGGKGIAGVGRGGQNGTEEGREQRLSTSGGERGEDWQCGSSALLSKCEAQEEVQKAGREPRGRILPRGWKTGITEGDRRAGLSDKTESRAFDGWARFNVAVRES</sequence>